<sequence length="314" mass="36163">MSFEKAEDIPLPPESSEPSGSRSSEDVMSMFKVLKESVEVMNQSVNAKLADMNDRITILDNNQKAFMPKNKKKDIGNILHKQKKEETDVKDIKTVVGEEKEEIHQVEDFVLKEQQELRDVEKTVLKEEEDLQKIQESITKDAEEVPKVEESTTKQKQELHQVGGEFLFYKGIKRKVINTPRDPYQTTTTGSDQRFRSQQPNIGNTLAQDLALIPNLDPEISRLIKGYLPFITLHEVNIIGAPVGKPSNFRPDLVIHNPKDPEKIQKKLMRLQSYMQLSLAPYHLYPMILEPYLQGKIHWLHGGRQEKSSQWPRI</sequence>
<proteinExistence type="predicted"/>
<feature type="region of interest" description="Disordered" evidence="2">
    <location>
        <begin position="1"/>
        <end position="26"/>
    </location>
</feature>
<gene>
    <name evidence="3" type="ordered locus">Cd36_73410</name>
    <name evidence="4" type="ORF">CD36_73410</name>
</gene>
<dbReference type="Proteomes" id="UP000002605">
    <property type="component" value="Chromosome 7"/>
</dbReference>
<reference evidence="4 5" key="1">
    <citation type="journal article" date="2009" name="Genome Res.">
        <title>Comparative genomics of the fungal pathogens Candida dubliniensis and Candida albicans.</title>
        <authorList>
            <person name="Jackson A.P."/>
            <person name="Gamble J.A."/>
            <person name="Yeomans T."/>
            <person name="Moran G.P."/>
            <person name="Saunders D."/>
            <person name="Harris D."/>
            <person name="Aslett M."/>
            <person name="Barrell J.F."/>
            <person name="Butler G."/>
            <person name="Citiulo F."/>
            <person name="Coleman D.C."/>
            <person name="de Groot P.W.J."/>
            <person name="Goodwin T.J."/>
            <person name="Quail M.A."/>
            <person name="McQuillan J."/>
            <person name="Munro C.A."/>
            <person name="Pain A."/>
            <person name="Poulter R.T."/>
            <person name="Rajandream M.A."/>
            <person name="Renauld H."/>
            <person name="Spiering M.J."/>
            <person name="Tivey A."/>
            <person name="Gow N.A.R."/>
            <person name="Barrell B."/>
            <person name="Sullivan D.J."/>
            <person name="Berriman M."/>
        </authorList>
    </citation>
    <scope>NUCLEOTIDE SEQUENCE [LARGE SCALE GENOMIC DNA]</scope>
    <source>
        <strain evidence="5">CD36 / ATCC MYA-646 / CBS 7987 / NCPF 3949 / NRRL Y-17841</strain>
    </source>
</reference>
<dbReference type="KEGG" id="cdu:CD36_73410"/>
<dbReference type="VEuPathDB" id="FungiDB:CD36_73410"/>
<name>B9WJS3_CANDC</name>
<dbReference type="AlphaFoldDB" id="B9WJS3"/>
<evidence type="ECO:0000313" key="4">
    <source>
        <dbReference type="EMBL" id="CAX40890.1"/>
    </source>
</evidence>
<evidence type="ECO:0000256" key="2">
    <source>
        <dbReference type="SAM" id="MobiDB-lite"/>
    </source>
</evidence>
<dbReference type="CGD" id="CAL0000165042">
    <property type="gene designation" value="Cd36_73410"/>
</dbReference>
<protein>
    <submittedName>
        <fullName evidence="4">Tca-like retrotransposon GAG protein, putative</fullName>
    </submittedName>
</protein>
<dbReference type="RefSeq" id="XP_002421548.1">
    <property type="nucleotide sequence ID" value="XM_002421503.1"/>
</dbReference>
<feature type="coiled-coil region" evidence="1">
    <location>
        <begin position="110"/>
        <end position="137"/>
    </location>
</feature>
<keyword evidence="5" id="KW-1185">Reference proteome</keyword>
<dbReference type="GeneID" id="8049114"/>
<evidence type="ECO:0000313" key="3">
    <source>
        <dbReference type="CGD" id="CAL0000165042"/>
    </source>
</evidence>
<dbReference type="OrthoDB" id="10639398at2759"/>
<accession>B9WJS3</accession>
<dbReference type="HOGENOM" id="CLU_885651_0_0_1"/>
<keyword evidence="1" id="KW-0175">Coiled coil</keyword>
<dbReference type="EMBL" id="FM992694">
    <property type="protein sequence ID" value="CAX40890.1"/>
    <property type="molecule type" value="Genomic_DNA"/>
</dbReference>
<organism evidence="4 5">
    <name type="scientific">Candida dubliniensis (strain CD36 / ATCC MYA-646 / CBS 7987 / NCPF 3949 / NRRL Y-17841)</name>
    <name type="common">Yeast</name>
    <dbReference type="NCBI Taxonomy" id="573826"/>
    <lineage>
        <taxon>Eukaryota</taxon>
        <taxon>Fungi</taxon>
        <taxon>Dikarya</taxon>
        <taxon>Ascomycota</taxon>
        <taxon>Saccharomycotina</taxon>
        <taxon>Pichiomycetes</taxon>
        <taxon>Debaryomycetaceae</taxon>
        <taxon>Candida/Lodderomyces clade</taxon>
        <taxon>Candida</taxon>
    </lineage>
</organism>
<evidence type="ECO:0000313" key="5">
    <source>
        <dbReference type="Proteomes" id="UP000002605"/>
    </source>
</evidence>
<evidence type="ECO:0000256" key="1">
    <source>
        <dbReference type="SAM" id="Coils"/>
    </source>
</evidence>